<dbReference type="InterPro" id="IPR011042">
    <property type="entry name" value="6-blade_b-propeller_TolB-like"/>
</dbReference>
<dbReference type="EMBL" id="JANIBC010000005">
    <property type="protein sequence ID" value="MCQ8185532.1"/>
    <property type="molecule type" value="Genomic_DNA"/>
</dbReference>
<dbReference type="Gene3D" id="2.120.10.30">
    <property type="entry name" value="TolB, C-terminal domain"/>
    <property type="match status" value="1"/>
</dbReference>
<dbReference type="InterPro" id="IPR011659">
    <property type="entry name" value="WD40"/>
</dbReference>
<evidence type="ECO:0000313" key="3">
    <source>
        <dbReference type="Proteomes" id="UP001142610"/>
    </source>
</evidence>
<feature type="chain" id="PRO_5040738937" description="WD40 repeat protein" evidence="1">
    <location>
        <begin position="17"/>
        <end position="311"/>
    </location>
</feature>
<evidence type="ECO:0000256" key="1">
    <source>
        <dbReference type="SAM" id="SignalP"/>
    </source>
</evidence>
<proteinExistence type="predicted"/>
<evidence type="ECO:0000313" key="2">
    <source>
        <dbReference type="EMBL" id="MCQ8185532.1"/>
    </source>
</evidence>
<gene>
    <name evidence="2" type="ORF">NOG11_08995</name>
</gene>
<sequence>MLKPLLAAAAFLPALAHGQAERFYPDDLGQNGRATLSPGFSPDGSEMFFTQSDCRTVVRCPQQLFRTQRRGSGWSRPELVAVTAGDRVDWPLYTPDGGSLLFSWRRQRPRHEGRGVVDDFDLYRWRLDGTEEPEPLDQADINRVRGGKIARLRYVHNESSASLTEEGDLYFFTERLDEGSGERDVFVARSDGQGGFLEAEPLPAPINTSAREDNPWVSADGNTMLLSIDGRLGARRGDLFVFRRKNGKWTEPQSLGPAVNTAYAEFAGRITPDGKSLVFTSSRPVEEGEEPILQVWQVPLADIPALAFLAD</sequence>
<feature type="signal peptide" evidence="1">
    <location>
        <begin position="1"/>
        <end position="16"/>
    </location>
</feature>
<dbReference type="AlphaFoldDB" id="A0A9X2L9I5"/>
<name>A0A9X2L9I5_9PROT</name>
<reference evidence="2" key="1">
    <citation type="submission" date="2022-07" db="EMBL/GenBank/DDBJ databases">
        <title>Parvularcula maris sp. nov., an algicidal bacterium isolated from seawater.</title>
        <authorList>
            <person name="Li F."/>
        </authorList>
    </citation>
    <scope>NUCLEOTIDE SEQUENCE</scope>
    <source>
        <strain evidence="2">BGMRC 0090</strain>
    </source>
</reference>
<keyword evidence="1" id="KW-0732">Signal</keyword>
<dbReference type="SUPFAM" id="SSF82171">
    <property type="entry name" value="DPP6 N-terminal domain-like"/>
    <property type="match status" value="1"/>
</dbReference>
<keyword evidence="3" id="KW-1185">Reference proteome</keyword>
<comment type="caution">
    <text evidence="2">The sequence shown here is derived from an EMBL/GenBank/DDBJ whole genome shotgun (WGS) entry which is preliminary data.</text>
</comment>
<evidence type="ECO:0008006" key="4">
    <source>
        <dbReference type="Google" id="ProtNLM"/>
    </source>
</evidence>
<dbReference type="Proteomes" id="UP001142610">
    <property type="component" value="Unassembled WGS sequence"/>
</dbReference>
<protein>
    <recommendedName>
        <fullName evidence="4">WD40 repeat protein</fullName>
    </recommendedName>
</protein>
<organism evidence="2 3">
    <name type="scientific">Parvularcula maris</name>
    <dbReference type="NCBI Taxonomy" id="2965077"/>
    <lineage>
        <taxon>Bacteria</taxon>
        <taxon>Pseudomonadati</taxon>
        <taxon>Pseudomonadota</taxon>
        <taxon>Alphaproteobacteria</taxon>
        <taxon>Parvularculales</taxon>
        <taxon>Parvularculaceae</taxon>
        <taxon>Parvularcula</taxon>
    </lineage>
</organism>
<dbReference type="RefSeq" id="WP_256619420.1">
    <property type="nucleotide sequence ID" value="NZ_JANIBC010000005.1"/>
</dbReference>
<accession>A0A9X2L9I5</accession>
<dbReference type="Pfam" id="PF07676">
    <property type="entry name" value="PD40"/>
    <property type="match status" value="2"/>
</dbReference>